<dbReference type="RefSeq" id="XP_031938481.1">
    <property type="nucleotide sequence ID" value="XM_032087812.1"/>
</dbReference>
<evidence type="ECO:0000256" key="1">
    <source>
        <dbReference type="SAM" id="MobiDB-lite"/>
    </source>
</evidence>
<name>A0A5N6I7K7_9EURO</name>
<organism evidence="2 3">
    <name type="scientific">Aspergillus pseudonomiae</name>
    <dbReference type="NCBI Taxonomy" id="1506151"/>
    <lineage>
        <taxon>Eukaryota</taxon>
        <taxon>Fungi</taxon>
        <taxon>Dikarya</taxon>
        <taxon>Ascomycota</taxon>
        <taxon>Pezizomycotina</taxon>
        <taxon>Eurotiomycetes</taxon>
        <taxon>Eurotiomycetidae</taxon>
        <taxon>Eurotiales</taxon>
        <taxon>Aspergillaceae</taxon>
        <taxon>Aspergillus</taxon>
        <taxon>Aspergillus subgen. Circumdati</taxon>
    </lineage>
</organism>
<evidence type="ECO:0000313" key="2">
    <source>
        <dbReference type="EMBL" id="KAE8401162.1"/>
    </source>
</evidence>
<dbReference type="AlphaFoldDB" id="A0A5N6I7K7"/>
<evidence type="ECO:0000313" key="3">
    <source>
        <dbReference type="Proteomes" id="UP000325579"/>
    </source>
</evidence>
<keyword evidence="3" id="KW-1185">Reference proteome</keyword>
<dbReference type="EMBL" id="ML736804">
    <property type="protein sequence ID" value="KAE8401162.1"/>
    <property type="molecule type" value="Genomic_DNA"/>
</dbReference>
<feature type="region of interest" description="Disordered" evidence="1">
    <location>
        <begin position="139"/>
        <end position="172"/>
    </location>
</feature>
<dbReference type="Proteomes" id="UP000325579">
    <property type="component" value="Unassembled WGS sequence"/>
</dbReference>
<accession>A0A5N6I7K7</accession>
<sequence>MPFTIDTAQLWAAVVLVFTWNVLNLQNPVIKVLLDWLSVRLQLWLDRRWCAFARRGGVQRSGQAGGRGVVVVEGNEESVGDEDEVWWSAKESVGERREESVEEGPDSPGNGPPANSRNTIHNLVGHWLHRRDNRRRRDLESGLFYRGRSRSPRPVARRSPTTTNQPDTRGVAGAGELNAIISGLLPASVGVDTTGGQT</sequence>
<feature type="region of interest" description="Disordered" evidence="1">
    <location>
        <begin position="92"/>
        <end position="119"/>
    </location>
</feature>
<reference evidence="2 3" key="1">
    <citation type="submission" date="2019-04" db="EMBL/GenBank/DDBJ databases">
        <authorList>
            <consortium name="DOE Joint Genome Institute"/>
            <person name="Mondo S."/>
            <person name="Kjaerbolling I."/>
            <person name="Vesth T."/>
            <person name="Frisvad J.C."/>
            <person name="Nybo J.L."/>
            <person name="Theobald S."/>
            <person name="Kildgaard S."/>
            <person name="Isbrandt T."/>
            <person name="Kuo A."/>
            <person name="Sato A."/>
            <person name="Lyhne E.K."/>
            <person name="Kogle M.E."/>
            <person name="Wiebenga A."/>
            <person name="Kun R.S."/>
            <person name="Lubbers R.J."/>
            <person name="Makela M.R."/>
            <person name="Barry K."/>
            <person name="Chovatia M."/>
            <person name="Clum A."/>
            <person name="Daum C."/>
            <person name="Haridas S."/>
            <person name="He G."/>
            <person name="LaButti K."/>
            <person name="Lipzen A."/>
            <person name="Riley R."/>
            <person name="Salamov A."/>
            <person name="Simmons B.A."/>
            <person name="Magnuson J.K."/>
            <person name="Henrissat B."/>
            <person name="Mortensen U.H."/>
            <person name="Larsen T.O."/>
            <person name="Devries R.P."/>
            <person name="Grigoriev I.V."/>
            <person name="Machida M."/>
            <person name="Baker S.E."/>
            <person name="Andersen M.R."/>
            <person name="Cantor M.N."/>
            <person name="Hua S.X."/>
        </authorList>
    </citation>
    <scope>NUCLEOTIDE SEQUENCE [LARGE SCALE GENOMIC DNA]</scope>
    <source>
        <strain evidence="2 3">CBS 119388</strain>
    </source>
</reference>
<gene>
    <name evidence="2" type="ORF">BDV37DRAFT_285861</name>
</gene>
<accession>A0A5N7D423</accession>
<feature type="compositionally biased region" description="Low complexity" evidence="1">
    <location>
        <begin position="152"/>
        <end position="163"/>
    </location>
</feature>
<dbReference type="OrthoDB" id="10647120at2759"/>
<protein>
    <submittedName>
        <fullName evidence="2">Uncharacterized protein</fullName>
    </submittedName>
</protein>
<proteinExistence type="predicted"/>
<dbReference type="GeneID" id="43672503"/>